<keyword evidence="2" id="KW-1185">Reference proteome</keyword>
<proteinExistence type="predicted"/>
<name>A0A0F7KV64_9SPHN</name>
<dbReference type="RefSeq" id="WP_046903717.1">
    <property type="nucleotide sequence ID" value="NZ_CP011452.2"/>
</dbReference>
<dbReference type="SUPFAM" id="SSF48452">
    <property type="entry name" value="TPR-like"/>
    <property type="match status" value="1"/>
</dbReference>
<protein>
    <submittedName>
        <fullName evidence="1">Uncharacterized protein</fullName>
    </submittedName>
</protein>
<gene>
    <name evidence="1" type="ORF">WYH_02037</name>
</gene>
<dbReference type="STRING" id="1267766.WYH_02037"/>
<evidence type="ECO:0000313" key="2">
    <source>
        <dbReference type="Proteomes" id="UP000034392"/>
    </source>
</evidence>
<dbReference type="PATRIC" id="fig|1267766.3.peg.2060"/>
<sequence length="184" mass="21480">MAAPRRRWAAEILHFWFQTLGPADWFGGGEHVDIALKRRFSRELAMLWPRPAHEFLADRQTALAAILLFDQVPRNLHRGTRHAFTFDPLARTITRGALMRGWDRGMGLHQRQFLAMPLMHSEHIGDQIWSLRYYTDLGNATIRRFAVDHYRMIARFGRFPHRNEMLGRESSPAELRAIAAGNHW</sequence>
<dbReference type="Pfam" id="PF06041">
    <property type="entry name" value="DUF924"/>
    <property type="match status" value="1"/>
</dbReference>
<reference evidence="1" key="1">
    <citation type="submission" date="2015-05" db="EMBL/GenBank/DDBJ databases">
        <title>The complete genome of Altererythrobacter atlanticus strain 26DY36.</title>
        <authorList>
            <person name="Wu Y.-H."/>
            <person name="Cheng H."/>
            <person name="Wu X.-W."/>
        </authorList>
    </citation>
    <scope>NUCLEOTIDE SEQUENCE [LARGE SCALE GENOMIC DNA]</scope>
    <source>
        <strain evidence="1">26DY36</strain>
    </source>
</reference>
<dbReference type="Proteomes" id="UP000034392">
    <property type="component" value="Chromosome"/>
</dbReference>
<accession>A0A0F7KV64</accession>
<dbReference type="KEGG" id="aay:WYH_02037"/>
<dbReference type="InterPro" id="IPR011990">
    <property type="entry name" value="TPR-like_helical_dom_sf"/>
</dbReference>
<dbReference type="InterPro" id="IPR010323">
    <property type="entry name" value="DUF924"/>
</dbReference>
<organism evidence="1 2">
    <name type="scientific">Croceibacterium atlanticum</name>
    <dbReference type="NCBI Taxonomy" id="1267766"/>
    <lineage>
        <taxon>Bacteria</taxon>
        <taxon>Pseudomonadati</taxon>
        <taxon>Pseudomonadota</taxon>
        <taxon>Alphaproteobacteria</taxon>
        <taxon>Sphingomonadales</taxon>
        <taxon>Erythrobacteraceae</taxon>
        <taxon>Croceibacterium</taxon>
    </lineage>
</organism>
<dbReference type="Gene3D" id="1.20.58.320">
    <property type="entry name" value="TPR-like"/>
    <property type="match status" value="1"/>
</dbReference>
<dbReference type="AlphaFoldDB" id="A0A0F7KV64"/>
<dbReference type="Gene3D" id="1.25.40.10">
    <property type="entry name" value="Tetratricopeptide repeat domain"/>
    <property type="match status" value="1"/>
</dbReference>
<dbReference type="EMBL" id="CP011452">
    <property type="protein sequence ID" value="AKH43071.1"/>
    <property type="molecule type" value="Genomic_DNA"/>
</dbReference>
<evidence type="ECO:0000313" key="1">
    <source>
        <dbReference type="EMBL" id="AKH43071.1"/>
    </source>
</evidence>
<dbReference type="OrthoDB" id="7593450at2"/>